<accession>B6G083</accession>
<dbReference type="NCBIfam" id="NF045594">
    <property type="entry name" value="flavodox_BilS"/>
    <property type="match status" value="1"/>
</dbReference>
<dbReference type="STRING" id="500633.CLOHIR_01539"/>
<dbReference type="GO" id="GO:0009055">
    <property type="term" value="F:electron transfer activity"/>
    <property type="evidence" value="ECO:0007669"/>
    <property type="project" value="InterPro"/>
</dbReference>
<dbReference type="GO" id="GO:0016651">
    <property type="term" value="F:oxidoreductase activity, acting on NAD(P)H"/>
    <property type="evidence" value="ECO:0007669"/>
    <property type="project" value="UniProtKB-ARBA"/>
</dbReference>
<evidence type="ECO:0000313" key="3">
    <source>
        <dbReference type="Proteomes" id="UP000003178"/>
    </source>
</evidence>
<feature type="domain" description="Flavodoxin-like" evidence="1">
    <location>
        <begin position="5"/>
        <end position="160"/>
    </location>
</feature>
<dbReference type="InterPro" id="IPR054633">
    <property type="entry name" value="BilS"/>
</dbReference>
<dbReference type="Proteomes" id="UP000003178">
    <property type="component" value="Unassembled WGS sequence"/>
</dbReference>
<dbReference type="EMBL" id="ABWP01000061">
    <property type="protein sequence ID" value="EEA84806.1"/>
    <property type="molecule type" value="Genomic_DNA"/>
</dbReference>
<organism evidence="2 3">
    <name type="scientific">Peptacetobacter hiranonis (strain DSM 13275 / JCM 10541 / KCTC 15199 / TO-931)</name>
    <name type="common">Clostridium hiranonis</name>
    <dbReference type="NCBI Taxonomy" id="500633"/>
    <lineage>
        <taxon>Bacteria</taxon>
        <taxon>Bacillati</taxon>
        <taxon>Bacillota</taxon>
        <taxon>Clostridia</taxon>
        <taxon>Peptostreptococcales</taxon>
        <taxon>Peptostreptococcaceae</taxon>
        <taxon>Peptacetobacter</taxon>
    </lineage>
</organism>
<reference evidence="2 3" key="2">
    <citation type="submission" date="2008-10" db="EMBL/GenBank/DDBJ databases">
        <title>Draft genome sequence of Clostridium hiranonis (DSM 13275).</title>
        <authorList>
            <person name="Sudarsanam P."/>
            <person name="Ley R."/>
            <person name="Guruge J."/>
            <person name="Turnbaugh P.J."/>
            <person name="Mahowald M."/>
            <person name="Liep D."/>
            <person name="Gordon J."/>
        </authorList>
    </citation>
    <scope>NUCLEOTIDE SEQUENCE [LARGE SCALE GENOMIC DNA]</scope>
    <source>
        <strain evidence="2 3">DSM 13275</strain>
    </source>
</reference>
<dbReference type="AlphaFoldDB" id="B6G083"/>
<dbReference type="GO" id="GO:0010181">
    <property type="term" value="F:FMN binding"/>
    <property type="evidence" value="ECO:0007669"/>
    <property type="project" value="InterPro"/>
</dbReference>
<dbReference type="Pfam" id="PF12641">
    <property type="entry name" value="Flavodoxin_3"/>
    <property type="match status" value="1"/>
</dbReference>
<name>B6G083_PEPHT</name>
<dbReference type="HOGENOM" id="CLU_098259_2_0_9"/>
<proteinExistence type="predicted"/>
<reference evidence="2 3" key="1">
    <citation type="submission" date="2008-09" db="EMBL/GenBank/DDBJ databases">
        <authorList>
            <person name="Fulton L."/>
            <person name="Clifton S."/>
            <person name="Fulton B."/>
            <person name="Xu J."/>
            <person name="Minx P."/>
            <person name="Pepin K.H."/>
            <person name="Johnson M."/>
            <person name="Thiruvilangam P."/>
            <person name="Bhonagiri V."/>
            <person name="Nash W.E."/>
            <person name="Mardis E.R."/>
            <person name="Wilson R.K."/>
        </authorList>
    </citation>
    <scope>NUCLEOTIDE SEQUENCE [LARGE SCALE GENOMIC DNA]</scope>
    <source>
        <strain evidence="2 3">DSM 13275</strain>
    </source>
</reference>
<dbReference type="RefSeq" id="WP_006440458.1">
    <property type="nucleotide sequence ID" value="NZ_DS995357.1"/>
</dbReference>
<dbReference type="InterPro" id="IPR001226">
    <property type="entry name" value="Flavodoxin_CS"/>
</dbReference>
<dbReference type="Gene3D" id="3.40.50.360">
    <property type="match status" value="1"/>
</dbReference>
<evidence type="ECO:0000313" key="2">
    <source>
        <dbReference type="EMBL" id="EEA84806.1"/>
    </source>
</evidence>
<dbReference type="OrthoDB" id="307208at2"/>
<dbReference type="eggNOG" id="COG0716">
    <property type="taxonomic scope" value="Bacteria"/>
</dbReference>
<dbReference type="PROSITE" id="PS00201">
    <property type="entry name" value="FLAVODOXIN"/>
    <property type="match status" value="1"/>
</dbReference>
<dbReference type="SUPFAM" id="SSF52218">
    <property type="entry name" value="Flavoproteins"/>
    <property type="match status" value="1"/>
</dbReference>
<gene>
    <name evidence="2" type="ORF">CLOHIR_01539</name>
</gene>
<protein>
    <submittedName>
        <fullName evidence="2">Flavodoxin family protein</fullName>
    </submittedName>
</protein>
<dbReference type="InterPro" id="IPR029039">
    <property type="entry name" value="Flavoprotein-like_sf"/>
</dbReference>
<evidence type="ECO:0000259" key="1">
    <source>
        <dbReference type="Pfam" id="PF12641"/>
    </source>
</evidence>
<keyword evidence="3" id="KW-1185">Reference proteome</keyword>
<comment type="caution">
    <text evidence="2">The sequence shown here is derived from an EMBL/GenBank/DDBJ whole genome shotgun (WGS) entry which is preliminary data.</text>
</comment>
<dbReference type="InterPro" id="IPR008254">
    <property type="entry name" value="Flavodoxin/NO_synth"/>
</dbReference>
<sequence length="166" mass="18677">MNYSVVYATSTGNTKLLADNVAEVLGSECVYFGQPDEKAKKSDVIFIGFWTDKGTCNEEIKDFISELKDKKVFLFGSAGAGDEDYLNMVINNVKKEIDKSCDVIGEFMCQGKMQQGVKARYEKMLAEKPGDEQILSLIKNFEEALNHPNEDDLTRLKNKVKEVVEK</sequence>